<reference evidence="3" key="1">
    <citation type="submission" date="2022-12" db="EMBL/GenBank/DDBJ databases">
        <authorList>
            <person name="Alioto T."/>
            <person name="Alioto T."/>
            <person name="Gomez Garrido J."/>
        </authorList>
    </citation>
    <scope>NUCLEOTIDE SEQUENCE</scope>
</reference>
<evidence type="ECO:0000256" key="1">
    <source>
        <dbReference type="SAM" id="MobiDB-lite"/>
    </source>
</evidence>
<dbReference type="AlphaFoldDB" id="A0AA35JVE3"/>
<name>A0AA35JVE3_9SAUR</name>
<evidence type="ECO:0000313" key="3">
    <source>
        <dbReference type="EMBL" id="CAI5765809.1"/>
    </source>
</evidence>
<keyword evidence="4" id="KW-1185">Reference proteome</keyword>
<dbReference type="EMBL" id="OX395127">
    <property type="protein sequence ID" value="CAI5765809.1"/>
    <property type="molecule type" value="Genomic_DNA"/>
</dbReference>
<sequence length="190" mass="21003">MRIHTFSRVPLALRMCGAILLCMFIPATKAQWIQKGPTSVKFERDWITLEKEETERGGGAQELRGGAILRQKRQGLLLPGVQELGKAQKPEQPLIIRRASEALPGTRSSTRRSIAKAAAADRLRQIRPELAVTQVFVRRSCNKGSYRKSAIRGSLDSFAQAQGATWPDLDELNTRCGGSSSRSARADSWS</sequence>
<accession>A0AA35JVE3</accession>
<dbReference type="Proteomes" id="UP001178461">
    <property type="component" value="Chromosome 2"/>
</dbReference>
<gene>
    <name evidence="3" type="ORF">PODLI_1B023951</name>
</gene>
<feature type="region of interest" description="Disordered" evidence="1">
    <location>
        <begin position="169"/>
        <end position="190"/>
    </location>
</feature>
<proteinExistence type="predicted"/>
<feature type="compositionally biased region" description="Low complexity" evidence="1">
    <location>
        <begin position="179"/>
        <end position="190"/>
    </location>
</feature>
<evidence type="ECO:0000313" key="4">
    <source>
        <dbReference type="Proteomes" id="UP001178461"/>
    </source>
</evidence>
<organism evidence="3 4">
    <name type="scientific">Podarcis lilfordi</name>
    <name type="common">Lilford's wall lizard</name>
    <dbReference type="NCBI Taxonomy" id="74358"/>
    <lineage>
        <taxon>Eukaryota</taxon>
        <taxon>Metazoa</taxon>
        <taxon>Chordata</taxon>
        <taxon>Craniata</taxon>
        <taxon>Vertebrata</taxon>
        <taxon>Euteleostomi</taxon>
        <taxon>Lepidosauria</taxon>
        <taxon>Squamata</taxon>
        <taxon>Bifurcata</taxon>
        <taxon>Unidentata</taxon>
        <taxon>Episquamata</taxon>
        <taxon>Laterata</taxon>
        <taxon>Lacertibaenia</taxon>
        <taxon>Lacertidae</taxon>
        <taxon>Podarcis</taxon>
    </lineage>
</organism>
<feature type="signal peptide" evidence="2">
    <location>
        <begin position="1"/>
        <end position="30"/>
    </location>
</feature>
<protein>
    <submittedName>
        <fullName evidence="3">Uncharacterized protein</fullName>
    </submittedName>
</protein>
<feature type="chain" id="PRO_5041210662" evidence="2">
    <location>
        <begin position="31"/>
        <end position="190"/>
    </location>
</feature>
<evidence type="ECO:0000256" key="2">
    <source>
        <dbReference type="SAM" id="SignalP"/>
    </source>
</evidence>
<keyword evidence="2" id="KW-0732">Signal</keyword>